<dbReference type="InterPro" id="IPR033468">
    <property type="entry name" value="Metaxin_GST"/>
</dbReference>
<keyword evidence="3" id="KW-1185">Reference proteome</keyword>
<protein>
    <recommendedName>
        <fullName evidence="1">Metaxin glutathione S-transferase domain-containing protein</fullName>
    </recommendedName>
</protein>
<evidence type="ECO:0000313" key="3">
    <source>
        <dbReference type="Proteomes" id="UP000078595"/>
    </source>
</evidence>
<gene>
    <name evidence="2" type="ORF">I303_100656</name>
</gene>
<reference evidence="2" key="2">
    <citation type="submission" date="2024-02" db="EMBL/GenBank/DDBJ databases">
        <title>Comparative genomics of Cryptococcus and Kwoniella reveals pathogenesis evolution and contrasting modes of karyotype evolution via chromosome fusion or intercentromeric recombination.</title>
        <authorList>
            <person name="Coelho M.A."/>
            <person name="David-Palma M."/>
            <person name="Shea T."/>
            <person name="Bowers K."/>
            <person name="McGinley-Smith S."/>
            <person name="Mohammad A.W."/>
            <person name="Gnirke A."/>
            <person name="Yurkov A.M."/>
            <person name="Nowrousian M."/>
            <person name="Sun S."/>
            <person name="Cuomo C.A."/>
            <person name="Heitman J."/>
        </authorList>
    </citation>
    <scope>NUCLEOTIDE SEQUENCE</scope>
    <source>
        <strain evidence="2">CBS 10117</strain>
    </source>
</reference>
<dbReference type="EMBL" id="CP144530">
    <property type="protein sequence ID" value="WWC58121.1"/>
    <property type="molecule type" value="Genomic_DNA"/>
</dbReference>
<evidence type="ECO:0000313" key="2">
    <source>
        <dbReference type="EMBL" id="WWC58121.1"/>
    </source>
</evidence>
<dbReference type="CDD" id="cd03193">
    <property type="entry name" value="GST_C_Metaxin"/>
    <property type="match status" value="1"/>
</dbReference>
<dbReference type="RefSeq" id="XP_018266685.2">
    <property type="nucleotide sequence ID" value="XM_018404031.2"/>
</dbReference>
<evidence type="ECO:0000259" key="1">
    <source>
        <dbReference type="Pfam" id="PF17171"/>
    </source>
</evidence>
<organism evidence="2 3">
    <name type="scientific">Kwoniella dejecticola CBS 10117</name>
    <dbReference type="NCBI Taxonomy" id="1296121"/>
    <lineage>
        <taxon>Eukaryota</taxon>
        <taxon>Fungi</taxon>
        <taxon>Dikarya</taxon>
        <taxon>Basidiomycota</taxon>
        <taxon>Agaricomycotina</taxon>
        <taxon>Tremellomycetes</taxon>
        <taxon>Tremellales</taxon>
        <taxon>Cryptococcaceae</taxon>
        <taxon>Kwoniella</taxon>
    </lineage>
</organism>
<dbReference type="AlphaFoldDB" id="A0AAJ8KIH1"/>
<accession>A0AAJ8KIH1</accession>
<name>A0AAJ8KIH1_9TREE</name>
<dbReference type="GeneID" id="28964359"/>
<feature type="domain" description="Metaxin glutathione S-transferase" evidence="1">
    <location>
        <begin position="229"/>
        <end position="291"/>
    </location>
</feature>
<sequence length="300" mass="33046">MAAVAAQPQPLPTSSGKRIFTAPQWVKSFYSKFPLVILEQEDEVDWKVRAREGADHAVELWIHPPSSTPHPHHRSWASKSPSSLRTQLLILLRETSAKVPVSFRPWSNEASAPGGTLPCLHILNQDRLLPTDEIRGWLESTYPLKGKGKEIQGLPSQAAYDKALALSHLVLGNLYPAYLASLPKQTSNFPLLFPIPPPLASGLSTPLPYSLIGDARDIDTDEILKKGLEALEAIQVILESGDEWLFGSKYPTSIDALITSHLYVVYSLPASSTLRSKIDSLSGIGEYIDRVLDHAQSRMT</sequence>
<reference evidence="2" key="1">
    <citation type="submission" date="2013-07" db="EMBL/GenBank/DDBJ databases">
        <authorList>
            <consortium name="The Broad Institute Genome Sequencing Platform"/>
            <person name="Cuomo C."/>
            <person name="Litvintseva A."/>
            <person name="Chen Y."/>
            <person name="Heitman J."/>
            <person name="Sun S."/>
            <person name="Springer D."/>
            <person name="Dromer F."/>
            <person name="Young S.K."/>
            <person name="Zeng Q."/>
            <person name="Gargeya S."/>
            <person name="Fitzgerald M."/>
            <person name="Abouelleil A."/>
            <person name="Alvarado L."/>
            <person name="Berlin A.M."/>
            <person name="Chapman S.B."/>
            <person name="Dewar J."/>
            <person name="Goldberg J."/>
            <person name="Griggs A."/>
            <person name="Gujja S."/>
            <person name="Hansen M."/>
            <person name="Howarth C."/>
            <person name="Imamovic A."/>
            <person name="Larimer J."/>
            <person name="McCowan C."/>
            <person name="Murphy C."/>
            <person name="Pearson M."/>
            <person name="Priest M."/>
            <person name="Roberts A."/>
            <person name="Saif S."/>
            <person name="Shea T."/>
            <person name="Sykes S."/>
            <person name="Wortman J."/>
            <person name="Nusbaum C."/>
            <person name="Birren B."/>
        </authorList>
    </citation>
    <scope>NUCLEOTIDE SEQUENCE</scope>
    <source>
        <strain evidence="2">CBS 10117</strain>
    </source>
</reference>
<dbReference type="KEGG" id="kdj:28964359"/>
<dbReference type="Pfam" id="PF17171">
    <property type="entry name" value="GST_C_6"/>
    <property type="match status" value="1"/>
</dbReference>
<dbReference type="Proteomes" id="UP000078595">
    <property type="component" value="Chromosome 1"/>
</dbReference>
<proteinExistence type="predicted"/>